<comment type="similarity">
    <text evidence="1">Belongs to the 4-hydroxybenzoyl-CoA thioesterase family.</text>
</comment>
<reference evidence="5" key="1">
    <citation type="submission" date="2016-11" db="EMBL/GenBank/DDBJ databases">
        <authorList>
            <person name="Varghese N."/>
            <person name="Submissions S."/>
        </authorList>
    </citation>
    <scope>NUCLEOTIDE SEQUENCE [LARGE SCALE GENOMIC DNA]</scope>
    <source>
        <strain evidence="5">DSM 24579</strain>
    </source>
</reference>
<organism evidence="4 5">
    <name type="scientific">Salegentibacter echinorum</name>
    <dbReference type="NCBI Taxonomy" id="1073325"/>
    <lineage>
        <taxon>Bacteria</taxon>
        <taxon>Pseudomonadati</taxon>
        <taxon>Bacteroidota</taxon>
        <taxon>Flavobacteriia</taxon>
        <taxon>Flavobacteriales</taxon>
        <taxon>Flavobacteriaceae</taxon>
        <taxon>Salegentibacter</taxon>
    </lineage>
</organism>
<dbReference type="InterPro" id="IPR050563">
    <property type="entry name" value="4-hydroxybenzoyl-CoA_TE"/>
</dbReference>
<evidence type="ECO:0000313" key="5">
    <source>
        <dbReference type="Proteomes" id="UP000183945"/>
    </source>
</evidence>
<dbReference type="GO" id="GO:0047617">
    <property type="term" value="F:fatty acyl-CoA hydrolase activity"/>
    <property type="evidence" value="ECO:0007669"/>
    <property type="project" value="TreeGrafter"/>
</dbReference>
<keyword evidence="2 4" id="KW-0378">Hydrolase</keyword>
<dbReference type="PANTHER" id="PTHR31793">
    <property type="entry name" value="4-HYDROXYBENZOYL-COA THIOESTERASE FAMILY MEMBER"/>
    <property type="match status" value="1"/>
</dbReference>
<evidence type="ECO:0000259" key="3">
    <source>
        <dbReference type="Pfam" id="PF01643"/>
    </source>
</evidence>
<dbReference type="Gene3D" id="3.10.129.10">
    <property type="entry name" value="Hotdog Thioesterase"/>
    <property type="match status" value="1"/>
</dbReference>
<accession>A0A1M5C4Z1</accession>
<dbReference type="InterPro" id="IPR002864">
    <property type="entry name" value="Acyl-ACP_thioesterase_NHD"/>
</dbReference>
<proteinExistence type="inferred from homology"/>
<name>A0A1M5C4Z1_SALEC</name>
<dbReference type="Proteomes" id="UP000183945">
    <property type="component" value="Unassembled WGS sequence"/>
</dbReference>
<evidence type="ECO:0000256" key="1">
    <source>
        <dbReference type="ARBA" id="ARBA00005953"/>
    </source>
</evidence>
<dbReference type="RefSeq" id="WP_072876049.1">
    <property type="nucleotide sequence ID" value="NZ_FQVT01000001.1"/>
</dbReference>
<keyword evidence="5" id="KW-1185">Reference proteome</keyword>
<dbReference type="AlphaFoldDB" id="A0A1M5C4Z1"/>
<dbReference type="STRING" id="1073325.SAMN05444483_101337"/>
<dbReference type="EMBL" id="FQVT01000001">
    <property type="protein sequence ID" value="SHF49667.1"/>
    <property type="molecule type" value="Genomic_DNA"/>
</dbReference>
<dbReference type="PANTHER" id="PTHR31793:SF27">
    <property type="entry name" value="NOVEL THIOESTERASE SUPERFAMILY DOMAIN AND SAPOSIN A-TYPE DOMAIN CONTAINING PROTEIN (0610012H03RIK)"/>
    <property type="match status" value="1"/>
</dbReference>
<dbReference type="OrthoDB" id="9801517at2"/>
<gene>
    <name evidence="4" type="ORF">SAMN05444483_101337</name>
</gene>
<dbReference type="CDD" id="cd00586">
    <property type="entry name" value="4HBT"/>
    <property type="match status" value="1"/>
</dbReference>
<dbReference type="SUPFAM" id="SSF54637">
    <property type="entry name" value="Thioesterase/thiol ester dehydrase-isomerase"/>
    <property type="match status" value="1"/>
</dbReference>
<dbReference type="GO" id="GO:0006633">
    <property type="term" value="P:fatty acid biosynthetic process"/>
    <property type="evidence" value="ECO:0007669"/>
    <property type="project" value="InterPro"/>
</dbReference>
<dbReference type="Pfam" id="PF01643">
    <property type="entry name" value="Acyl-ACP_TE"/>
    <property type="match status" value="1"/>
</dbReference>
<dbReference type="InterPro" id="IPR029069">
    <property type="entry name" value="HotDog_dom_sf"/>
</dbReference>
<evidence type="ECO:0000256" key="2">
    <source>
        <dbReference type="ARBA" id="ARBA00022801"/>
    </source>
</evidence>
<feature type="domain" description="Acyl-ACP thioesterase N-terminal hotdog" evidence="3">
    <location>
        <begin position="10"/>
        <end position="133"/>
    </location>
</feature>
<evidence type="ECO:0000313" key="4">
    <source>
        <dbReference type="EMBL" id="SHF49667.1"/>
    </source>
</evidence>
<protein>
    <submittedName>
        <fullName evidence="4">Acyl-CoA thioester hydrolase</fullName>
    </submittedName>
</protein>
<sequence length="137" mass="16169">METTEATPEIFELKFPVEKRHLDKQNHVNNVQYVQWVQDVAQAHWETRATPAQQEKLFWIVVKHEISYKQQAFLGEEILLQTYVGKTTHVKSTRHVIIKNAETKKVLVEAKTVWALMDEEKQKPTKISEELKKVFKQ</sequence>